<dbReference type="HOGENOM" id="CLU_3388020_0_0_10"/>
<protein>
    <submittedName>
        <fullName evidence="1">Uncharacterized protein</fullName>
    </submittedName>
</protein>
<dbReference type="AlphaFoldDB" id="A0A0E2ATH0"/>
<name>A0A0E2ATH0_BACFG</name>
<reference evidence="1 2" key="1">
    <citation type="submission" date="2012-02" db="EMBL/GenBank/DDBJ databases">
        <title>The Genome Sequence of Bacteroides fragilis CL07T12C05.</title>
        <authorList>
            <consortium name="The Broad Institute Genome Sequencing Platform"/>
            <person name="Earl A."/>
            <person name="Ward D."/>
            <person name="Feldgarden M."/>
            <person name="Gevers D."/>
            <person name="Zitomersky N.L."/>
            <person name="Coyne M.J."/>
            <person name="Comstock L.E."/>
            <person name="Young S.K."/>
            <person name="Zeng Q."/>
            <person name="Gargeya S."/>
            <person name="Fitzgerald M."/>
            <person name="Haas B."/>
            <person name="Abouelleil A."/>
            <person name="Alvarado L."/>
            <person name="Arachchi H.M."/>
            <person name="Berlin A."/>
            <person name="Chapman S.B."/>
            <person name="Gearin G."/>
            <person name="Goldberg J."/>
            <person name="Griggs A."/>
            <person name="Gujja S."/>
            <person name="Hansen M."/>
            <person name="Heiman D."/>
            <person name="Howarth C."/>
            <person name="Larimer J."/>
            <person name="Lui A."/>
            <person name="MacDonald P.J.P."/>
            <person name="McCowen C."/>
            <person name="Montmayeur A."/>
            <person name="Murphy C."/>
            <person name="Neiman D."/>
            <person name="Pearson M."/>
            <person name="Priest M."/>
            <person name="Roberts A."/>
            <person name="Saif S."/>
            <person name="Shea T."/>
            <person name="Sisk P."/>
            <person name="Stolte C."/>
            <person name="Sykes S."/>
            <person name="Wortman J."/>
            <person name="Nusbaum C."/>
            <person name="Birren B."/>
        </authorList>
    </citation>
    <scope>NUCLEOTIDE SEQUENCE [LARGE SCALE GENOMIC DNA]</scope>
    <source>
        <strain evidence="1 2">CL07T12C05</strain>
    </source>
</reference>
<accession>A0A0E2ATH0</accession>
<gene>
    <name evidence="1" type="ORF">HMPREF1056_01714</name>
</gene>
<sequence length="32" mass="3874">MKKEKGINPFHEIIKMLFLIECEKERQGKKQV</sequence>
<evidence type="ECO:0000313" key="1">
    <source>
        <dbReference type="EMBL" id="EIY97892.1"/>
    </source>
</evidence>
<dbReference type="EMBL" id="AGXN01000009">
    <property type="protein sequence ID" value="EIY97892.1"/>
    <property type="molecule type" value="Genomic_DNA"/>
</dbReference>
<comment type="caution">
    <text evidence="1">The sequence shown here is derived from an EMBL/GenBank/DDBJ whole genome shotgun (WGS) entry which is preliminary data.</text>
</comment>
<organism evidence="1 2">
    <name type="scientific">Bacteroides fragilis CL07T12C05</name>
    <dbReference type="NCBI Taxonomy" id="997883"/>
    <lineage>
        <taxon>Bacteria</taxon>
        <taxon>Pseudomonadati</taxon>
        <taxon>Bacteroidota</taxon>
        <taxon>Bacteroidia</taxon>
        <taxon>Bacteroidales</taxon>
        <taxon>Bacteroidaceae</taxon>
        <taxon>Bacteroides</taxon>
    </lineage>
</organism>
<dbReference type="Proteomes" id="UP000003879">
    <property type="component" value="Unassembled WGS sequence"/>
</dbReference>
<proteinExistence type="predicted"/>
<evidence type="ECO:0000313" key="2">
    <source>
        <dbReference type="Proteomes" id="UP000003879"/>
    </source>
</evidence>